<dbReference type="EMBL" id="JAACJL010000031">
    <property type="protein sequence ID" value="KAF4616394.1"/>
    <property type="molecule type" value="Genomic_DNA"/>
</dbReference>
<evidence type="ECO:0000256" key="1">
    <source>
        <dbReference type="SAM" id="MobiDB-lite"/>
    </source>
</evidence>
<comment type="caution">
    <text evidence="2">The sequence shown here is derived from an EMBL/GenBank/DDBJ whole genome shotgun (WGS) entry which is preliminary data.</text>
</comment>
<dbReference type="AlphaFoldDB" id="A0A8H4VQI4"/>
<feature type="region of interest" description="Disordered" evidence="1">
    <location>
        <begin position="126"/>
        <end position="173"/>
    </location>
</feature>
<feature type="compositionally biased region" description="Polar residues" evidence="1">
    <location>
        <begin position="131"/>
        <end position="140"/>
    </location>
</feature>
<dbReference type="Proteomes" id="UP000521872">
    <property type="component" value="Unassembled WGS sequence"/>
</dbReference>
<evidence type="ECO:0000313" key="2">
    <source>
        <dbReference type="EMBL" id="KAF4616394.1"/>
    </source>
</evidence>
<evidence type="ECO:0000313" key="3">
    <source>
        <dbReference type="Proteomes" id="UP000521872"/>
    </source>
</evidence>
<proteinExistence type="predicted"/>
<keyword evidence="3" id="KW-1185">Reference proteome</keyword>
<reference evidence="2 3" key="1">
    <citation type="submission" date="2019-12" db="EMBL/GenBank/DDBJ databases">
        <authorList>
            <person name="Floudas D."/>
            <person name="Bentzer J."/>
            <person name="Ahren D."/>
            <person name="Johansson T."/>
            <person name="Persson P."/>
            <person name="Tunlid A."/>
        </authorList>
    </citation>
    <scope>NUCLEOTIDE SEQUENCE [LARGE SCALE GENOMIC DNA]</scope>
    <source>
        <strain evidence="2 3">CBS 102.39</strain>
    </source>
</reference>
<protein>
    <submittedName>
        <fullName evidence="2">Uncharacterized protein</fullName>
    </submittedName>
</protein>
<organism evidence="2 3">
    <name type="scientific">Agrocybe pediades</name>
    <dbReference type="NCBI Taxonomy" id="84607"/>
    <lineage>
        <taxon>Eukaryota</taxon>
        <taxon>Fungi</taxon>
        <taxon>Dikarya</taxon>
        <taxon>Basidiomycota</taxon>
        <taxon>Agaricomycotina</taxon>
        <taxon>Agaricomycetes</taxon>
        <taxon>Agaricomycetidae</taxon>
        <taxon>Agaricales</taxon>
        <taxon>Agaricineae</taxon>
        <taxon>Strophariaceae</taxon>
        <taxon>Agrocybe</taxon>
    </lineage>
</organism>
<accession>A0A8H4VQI4</accession>
<sequence>MIDVDDTDEPLARYPPHVSEAEVRGHCAAQAEWLLSHELAKKGTNKLFNVPLWIEFCKQSYYDSLDAHRDDVRWGLAHGEEVDLSTREYELIRRLARFGQTEDFWRQRLTRALNSRVEKRPAQPAVPALISITTPNNQRKPASKKVFDHDSDFSSSSSDSESESESDTPIFHTQWPPRIALLGPWVQIRCQPPGADTRTTETHSTPFSSYSQWKILGNGR</sequence>
<name>A0A8H4VQI4_9AGAR</name>
<gene>
    <name evidence="2" type="ORF">D9613_008678</name>
</gene>